<protein>
    <recommendedName>
        <fullName evidence="4">P-loop containing nucleoside triphosphate hydrolase protein</fullName>
    </recommendedName>
</protein>
<dbReference type="Gene3D" id="3.40.50.300">
    <property type="entry name" value="P-loop containing nucleotide triphosphate hydrolases"/>
    <property type="match status" value="1"/>
</dbReference>
<keyword evidence="1" id="KW-0812">Transmembrane</keyword>
<dbReference type="Pfam" id="PF17784">
    <property type="entry name" value="Sulfotransfer_4"/>
    <property type="match status" value="2"/>
</dbReference>
<comment type="caution">
    <text evidence="2">The sequence shown here is derived from an EMBL/GenBank/DDBJ whole genome shotgun (WGS) entry which is preliminary data.</text>
</comment>
<dbReference type="Proteomes" id="UP001530400">
    <property type="component" value="Unassembled WGS sequence"/>
</dbReference>
<evidence type="ECO:0000313" key="2">
    <source>
        <dbReference type="EMBL" id="KAL3775315.1"/>
    </source>
</evidence>
<organism evidence="2 3">
    <name type="scientific">Cyclotella atomus</name>
    <dbReference type="NCBI Taxonomy" id="382360"/>
    <lineage>
        <taxon>Eukaryota</taxon>
        <taxon>Sar</taxon>
        <taxon>Stramenopiles</taxon>
        <taxon>Ochrophyta</taxon>
        <taxon>Bacillariophyta</taxon>
        <taxon>Coscinodiscophyceae</taxon>
        <taxon>Thalassiosirophycidae</taxon>
        <taxon>Stephanodiscales</taxon>
        <taxon>Stephanodiscaceae</taxon>
        <taxon>Cyclotella</taxon>
    </lineage>
</organism>
<dbReference type="PANTHER" id="PTHR36978">
    <property type="entry name" value="P-LOOP CONTAINING NUCLEOTIDE TRIPHOSPHATE HYDROLASE"/>
    <property type="match status" value="1"/>
</dbReference>
<feature type="transmembrane region" description="Helical" evidence="1">
    <location>
        <begin position="275"/>
        <end position="294"/>
    </location>
</feature>
<evidence type="ECO:0000313" key="3">
    <source>
        <dbReference type="Proteomes" id="UP001530400"/>
    </source>
</evidence>
<dbReference type="AlphaFoldDB" id="A0ABD3NH45"/>
<sequence length="310" mass="35227">MFKTPFYNLTCLLYAASSNSLEIIGSGYGRTGTDTLREALSELGYKTYHMRGASTVDMYCSIYIISKSSIVKCQTYHTDLLEIFDNSLSQDITDWNTLAENNCSDVELLKSIFERGEWEAAVDFPACMCWEQLAEIYPNAKVIHTERESPEKWWESASESILVVHSSFPMNVMNRVLPFFIAHHKMCEAMWSAVMKKSVSDTEPGWPTIYKTEILASYSGNSERVREIVPSERLLVQDHRQGWKLLAEFLGKDEPNKPYPHSNTRAEFKAFMRNLHFGLGAAVILLLGIVVFVLKKVAGMFSTGNKRKAE</sequence>
<keyword evidence="1" id="KW-0472">Membrane</keyword>
<gene>
    <name evidence="2" type="ORF">ACHAWO_012274</name>
</gene>
<accession>A0ABD3NH45</accession>
<dbReference type="SUPFAM" id="SSF52540">
    <property type="entry name" value="P-loop containing nucleoside triphosphate hydrolases"/>
    <property type="match status" value="1"/>
</dbReference>
<evidence type="ECO:0008006" key="4">
    <source>
        <dbReference type="Google" id="ProtNLM"/>
    </source>
</evidence>
<evidence type="ECO:0000256" key="1">
    <source>
        <dbReference type="SAM" id="Phobius"/>
    </source>
</evidence>
<reference evidence="2 3" key="1">
    <citation type="submission" date="2024-10" db="EMBL/GenBank/DDBJ databases">
        <title>Updated reference genomes for cyclostephanoid diatoms.</title>
        <authorList>
            <person name="Roberts W.R."/>
            <person name="Alverson A.J."/>
        </authorList>
    </citation>
    <scope>NUCLEOTIDE SEQUENCE [LARGE SCALE GENOMIC DNA]</scope>
    <source>
        <strain evidence="2 3">AJA010-31</strain>
    </source>
</reference>
<dbReference type="PANTHER" id="PTHR36978:SF4">
    <property type="entry name" value="P-LOOP CONTAINING NUCLEOSIDE TRIPHOSPHATE HYDROLASE PROTEIN"/>
    <property type="match status" value="1"/>
</dbReference>
<dbReference type="InterPro" id="IPR040632">
    <property type="entry name" value="Sulfotransfer_4"/>
</dbReference>
<keyword evidence="3" id="KW-1185">Reference proteome</keyword>
<keyword evidence="1" id="KW-1133">Transmembrane helix</keyword>
<dbReference type="EMBL" id="JALLPJ020001158">
    <property type="protein sequence ID" value="KAL3775315.1"/>
    <property type="molecule type" value="Genomic_DNA"/>
</dbReference>
<name>A0ABD3NH45_9STRA</name>
<proteinExistence type="predicted"/>
<dbReference type="InterPro" id="IPR027417">
    <property type="entry name" value="P-loop_NTPase"/>
</dbReference>